<reference evidence="1 2" key="1">
    <citation type="journal article" date="2012" name="J. Bacteriol.">
        <title>Draft Genome Sequence of the Extremely Halophilic Archaeon Halogranum salarium B-1T.</title>
        <authorList>
            <person name="Kim K.K."/>
            <person name="Lee K.C."/>
            <person name="Lee J.S."/>
        </authorList>
    </citation>
    <scope>NUCLEOTIDE SEQUENCE [LARGE SCALE GENOMIC DNA]</scope>
    <source>
        <strain evidence="1 2">B-1</strain>
    </source>
</reference>
<sequence>MQNVPPSAVFASIIVLFQRNFAPSSNALFVSGYIGETSY</sequence>
<evidence type="ECO:0000313" key="2">
    <source>
        <dbReference type="Proteomes" id="UP000007813"/>
    </source>
</evidence>
<protein>
    <submittedName>
        <fullName evidence="1">Uncharacterized protein</fullName>
    </submittedName>
</protein>
<evidence type="ECO:0000313" key="1">
    <source>
        <dbReference type="EMBL" id="EJN58748.1"/>
    </source>
</evidence>
<dbReference type="EMBL" id="ALJD01000008">
    <property type="protein sequence ID" value="EJN58748.1"/>
    <property type="molecule type" value="Genomic_DNA"/>
</dbReference>
<organism evidence="1 2">
    <name type="scientific">Halogranum salarium B-1</name>
    <dbReference type="NCBI Taxonomy" id="1210908"/>
    <lineage>
        <taxon>Archaea</taxon>
        <taxon>Methanobacteriati</taxon>
        <taxon>Methanobacteriota</taxon>
        <taxon>Stenosarchaea group</taxon>
        <taxon>Halobacteria</taxon>
        <taxon>Halobacteriales</taxon>
        <taxon>Haloferacaceae</taxon>
    </lineage>
</organism>
<name>J3A0A3_9EURY</name>
<dbReference type="Proteomes" id="UP000007813">
    <property type="component" value="Unassembled WGS sequence"/>
</dbReference>
<comment type="caution">
    <text evidence="1">The sequence shown here is derived from an EMBL/GenBank/DDBJ whole genome shotgun (WGS) entry which is preliminary data.</text>
</comment>
<accession>J3A0A3</accession>
<proteinExistence type="predicted"/>
<gene>
    <name evidence="1" type="ORF">HSB1_32260</name>
</gene>
<dbReference type="AlphaFoldDB" id="J3A0A3"/>